<gene>
    <name evidence="2" type="ORF">BJ508DRAFT_35918</name>
</gene>
<evidence type="ECO:0000313" key="2">
    <source>
        <dbReference type="EMBL" id="RPA74325.1"/>
    </source>
</evidence>
<feature type="transmembrane region" description="Helical" evidence="1">
    <location>
        <begin position="7"/>
        <end position="32"/>
    </location>
</feature>
<accession>A0A3N4HKD8</accession>
<organism evidence="2 3">
    <name type="scientific">Ascobolus immersus RN42</name>
    <dbReference type="NCBI Taxonomy" id="1160509"/>
    <lineage>
        <taxon>Eukaryota</taxon>
        <taxon>Fungi</taxon>
        <taxon>Dikarya</taxon>
        <taxon>Ascomycota</taxon>
        <taxon>Pezizomycotina</taxon>
        <taxon>Pezizomycetes</taxon>
        <taxon>Pezizales</taxon>
        <taxon>Ascobolaceae</taxon>
        <taxon>Ascobolus</taxon>
    </lineage>
</organism>
<dbReference type="Proteomes" id="UP000275078">
    <property type="component" value="Unassembled WGS sequence"/>
</dbReference>
<evidence type="ECO:0000256" key="1">
    <source>
        <dbReference type="SAM" id="Phobius"/>
    </source>
</evidence>
<protein>
    <submittedName>
        <fullName evidence="2">Uncharacterized protein</fullName>
    </submittedName>
</protein>
<proteinExistence type="predicted"/>
<keyword evidence="3" id="KW-1185">Reference proteome</keyword>
<name>A0A3N4HKD8_ASCIM</name>
<evidence type="ECO:0000313" key="3">
    <source>
        <dbReference type="Proteomes" id="UP000275078"/>
    </source>
</evidence>
<keyword evidence="1" id="KW-1133">Transmembrane helix</keyword>
<sequence>MRIRFSFWFIWFMWVIHFDFRLSSTLFTYFWGGCSCVHCTGRMSALGLPAPSYALALHLYAYLPLCHDYHPHYT</sequence>
<keyword evidence="1" id="KW-0472">Membrane</keyword>
<dbReference type="EMBL" id="ML119793">
    <property type="protein sequence ID" value="RPA74325.1"/>
    <property type="molecule type" value="Genomic_DNA"/>
</dbReference>
<keyword evidence="1" id="KW-0812">Transmembrane</keyword>
<reference evidence="2 3" key="1">
    <citation type="journal article" date="2018" name="Nat. Ecol. Evol.">
        <title>Pezizomycetes genomes reveal the molecular basis of ectomycorrhizal truffle lifestyle.</title>
        <authorList>
            <person name="Murat C."/>
            <person name="Payen T."/>
            <person name="Noel B."/>
            <person name="Kuo A."/>
            <person name="Morin E."/>
            <person name="Chen J."/>
            <person name="Kohler A."/>
            <person name="Krizsan K."/>
            <person name="Balestrini R."/>
            <person name="Da Silva C."/>
            <person name="Montanini B."/>
            <person name="Hainaut M."/>
            <person name="Levati E."/>
            <person name="Barry K.W."/>
            <person name="Belfiori B."/>
            <person name="Cichocki N."/>
            <person name="Clum A."/>
            <person name="Dockter R.B."/>
            <person name="Fauchery L."/>
            <person name="Guy J."/>
            <person name="Iotti M."/>
            <person name="Le Tacon F."/>
            <person name="Lindquist E.A."/>
            <person name="Lipzen A."/>
            <person name="Malagnac F."/>
            <person name="Mello A."/>
            <person name="Molinier V."/>
            <person name="Miyauchi S."/>
            <person name="Poulain J."/>
            <person name="Riccioni C."/>
            <person name="Rubini A."/>
            <person name="Sitrit Y."/>
            <person name="Splivallo R."/>
            <person name="Traeger S."/>
            <person name="Wang M."/>
            <person name="Zifcakova L."/>
            <person name="Wipf D."/>
            <person name="Zambonelli A."/>
            <person name="Paolocci F."/>
            <person name="Nowrousian M."/>
            <person name="Ottonello S."/>
            <person name="Baldrian P."/>
            <person name="Spatafora J.W."/>
            <person name="Henrissat B."/>
            <person name="Nagy L.G."/>
            <person name="Aury J.M."/>
            <person name="Wincker P."/>
            <person name="Grigoriev I.V."/>
            <person name="Bonfante P."/>
            <person name="Martin F.M."/>
        </authorList>
    </citation>
    <scope>NUCLEOTIDE SEQUENCE [LARGE SCALE GENOMIC DNA]</scope>
    <source>
        <strain evidence="2 3">RN42</strain>
    </source>
</reference>
<dbReference type="PROSITE" id="PS51257">
    <property type="entry name" value="PROKAR_LIPOPROTEIN"/>
    <property type="match status" value="1"/>
</dbReference>
<dbReference type="AlphaFoldDB" id="A0A3N4HKD8"/>